<name>A0A1G1XJG1_9BACT</name>
<dbReference type="PROSITE" id="PS00957">
    <property type="entry name" value="NAD_G3PDH"/>
    <property type="match status" value="1"/>
</dbReference>
<feature type="active site" description="Proton acceptor" evidence="6">
    <location>
        <position position="168"/>
    </location>
</feature>
<protein>
    <recommendedName>
        <fullName evidence="12">Glycerol-3-phosphate dehydrogenase (NAD(P)(+))</fullName>
    </recommendedName>
</protein>
<dbReference type="SUPFAM" id="SSF51735">
    <property type="entry name" value="NAD(P)-binding Rossmann-fold domains"/>
    <property type="match status" value="1"/>
</dbReference>
<dbReference type="Pfam" id="PF07479">
    <property type="entry name" value="NAD_Gly3P_dh_C"/>
    <property type="match status" value="1"/>
</dbReference>
<dbReference type="InterPro" id="IPR036291">
    <property type="entry name" value="NAD(P)-bd_dom_sf"/>
</dbReference>
<evidence type="ECO:0000259" key="9">
    <source>
        <dbReference type="Pfam" id="PF07479"/>
    </source>
</evidence>
<keyword evidence="3" id="KW-0443">Lipid metabolism</keyword>
<comment type="caution">
    <text evidence="10">The sequence shown here is derived from an EMBL/GenBank/DDBJ whole genome shotgun (WGS) entry which is preliminary data.</text>
</comment>
<dbReference type="Proteomes" id="UP000178570">
    <property type="component" value="Unassembled WGS sequence"/>
</dbReference>
<dbReference type="InterPro" id="IPR006168">
    <property type="entry name" value="G3P_DH_NAD-dep"/>
</dbReference>
<feature type="domain" description="Glycerol-3-phosphate dehydrogenase NAD-dependent C-terminal" evidence="9">
    <location>
        <begin position="158"/>
        <end position="290"/>
    </location>
</feature>
<dbReference type="PANTHER" id="PTHR11728:SF1">
    <property type="entry name" value="GLYCEROL-3-PHOSPHATE DEHYDROGENASE [NAD(+)] 2, CHLOROPLASTIC"/>
    <property type="match status" value="1"/>
</dbReference>
<keyword evidence="7" id="KW-0520">NAD</keyword>
<keyword evidence="2" id="KW-0560">Oxidoreductase</keyword>
<evidence type="ECO:0000256" key="6">
    <source>
        <dbReference type="PIRSR" id="PIRSR000114-1"/>
    </source>
</evidence>
<proteinExistence type="predicted"/>
<evidence type="ECO:0008006" key="12">
    <source>
        <dbReference type="Google" id="ProtNLM"/>
    </source>
</evidence>
<keyword evidence="4" id="KW-0594">Phospholipid biosynthesis</keyword>
<dbReference type="PIRSF" id="PIRSF000114">
    <property type="entry name" value="Glycerol-3-P_dh"/>
    <property type="match status" value="1"/>
</dbReference>
<dbReference type="InterPro" id="IPR006109">
    <property type="entry name" value="G3P_DH_NAD-dep_C"/>
</dbReference>
<dbReference type="Pfam" id="PF01210">
    <property type="entry name" value="NAD_Gly3P_dh_N"/>
    <property type="match status" value="1"/>
</dbReference>
<dbReference type="AlphaFoldDB" id="A0A1G1XJG1"/>
<feature type="domain" description="Glycerol-3-phosphate dehydrogenase NAD-dependent N-terminal" evidence="8">
    <location>
        <begin position="44"/>
        <end position="132"/>
    </location>
</feature>
<dbReference type="PANTHER" id="PTHR11728">
    <property type="entry name" value="GLYCEROL-3-PHOSPHATE DEHYDROGENASE"/>
    <property type="match status" value="1"/>
</dbReference>
<dbReference type="EMBL" id="MHHY01000009">
    <property type="protein sequence ID" value="OGY40275.1"/>
    <property type="molecule type" value="Genomic_DNA"/>
</dbReference>
<dbReference type="InterPro" id="IPR011128">
    <property type="entry name" value="G3P_DH_NAD-dep_N"/>
</dbReference>
<dbReference type="GO" id="GO:0008654">
    <property type="term" value="P:phospholipid biosynthetic process"/>
    <property type="evidence" value="ECO:0007669"/>
    <property type="project" value="UniProtKB-KW"/>
</dbReference>
<dbReference type="GO" id="GO:0047952">
    <property type="term" value="F:glycerol-3-phosphate dehydrogenase [NAD(P)+] activity"/>
    <property type="evidence" value="ECO:0007669"/>
    <property type="project" value="TreeGrafter"/>
</dbReference>
<dbReference type="STRING" id="1797529.A2570_03290"/>
<dbReference type="GO" id="GO:0051287">
    <property type="term" value="F:NAD binding"/>
    <property type="evidence" value="ECO:0007669"/>
    <property type="project" value="InterPro"/>
</dbReference>
<feature type="binding site" evidence="7">
    <location>
        <position position="117"/>
    </location>
    <ligand>
        <name>NAD(+)</name>
        <dbReference type="ChEBI" id="CHEBI:57540"/>
    </ligand>
</feature>
<dbReference type="InterPro" id="IPR013328">
    <property type="entry name" value="6PGD_dom2"/>
</dbReference>
<dbReference type="Gene3D" id="1.10.1040.10">
    <property type="entry name" value="N-(1-d-carboxylethyl)-l-norvaline Dehydrogenase, domain 2"/>
    <property type="match status" value="1"/>
</dbReference>
<feature type="binding site" evidence="7">
    <location>
        <position position="249"/>
    </location>
    <ligand>
        <name>NAD(+)</name>
        <dbReference type="ChEBI" id="CHEBI:57540"/>
    </ligand>
</feature>
<keyword evidence="1" id="KW-0444">Lipid biosynthesis</keyword>
<evidence type="ECO:0000256" key="1">
    <source>
        <dbReference type="ARBA" id="ARBA00022516"/>
    </source>
</evidence>
<evidence type="ECO:0000256" key="7">
    <source>
        <dbReference type="PIRSR" id="PIRSR000114-3"/>
    </source>
</evidence>
<reference evidence="10 11" key="1">
    <citation type="journal article" date="2016" name="Nat. Commun.">
        <title>Thousands of microbial genomes shed light on interconnected biogeochemical processes in an aquifer system.</title>
        <authorList>
            <person name="Anantharaman K."/>
            <person name="Brown C.T."/>
            <person name="Hug L.A."/>
            <person name="Sharon I."/>
            <person name="Castelle C.J."/>
            <person name="Probst A.J."/>
            <person name="Thomas B.C."/>
            <person name="Singh A."/>
            <person name="Wilkins M.J."/>
            <person name="Karaoz U."/>
            <person name="Brodie E.L."/>
            <person name="Williams K.H."/>
            <person name="Hubbard S.S."/>
            <person name="Banfield J.F."/>
        </authorList>
    </citation>
    <scope>NUCLEOTIDE SEQUENCE [LARGE SCALE GENOMIC DNA]</scope>
</reference>
<gene>
    <name evidence="10" type="ORF">A2570_03290</name>
</gene>
<evidence type="ECO:0000259" key="8">
    <source>
        <dbReference type="Pfam" id="PF01210"/>
    </source>
</evidence>
<organism evidence="10 11">
    <name type="scientific">Candidatus Brennerbacteria bacterium RIFOXYD1_FULL_41_16</name>
    <dbReference type="NCBI Taxonomy" id="1797529"/>
    <lineage>
        <taxon>Bacteria</taxon>
        <taxon>Candidatus Brenneribacteriota</taxon>
    </lineage>
</organism>
<sequence>MKILIVGNGEIGSAIGQILGSRDHVVYFWDKNPELSSPWHLFKQSFEEIARVSDFVFFCVPSWCLREALGSFKSLFGERAILVNLAKGMEADGKTMDQVIGEIVSNKFVLMSGPMLAEEISEEKFGSAVLAGIDADVIKKTSQLFLGTNIHIETSQEVRTVAFAGVLKNVYALAIGIVSGLGFGDNLKGFLTSRILEEWNYLADILSLDKAILWGRAGEGDFITTAFSRYSKNHELGERLAKGQLGNLKSEGISSLLGLVKVVTEKNHQLPKYLHNLKRVVIDQEPAENVFQFDSE</sequence>
<evidence type="ECO:0000256" key="4">
    <source>
        <dbReference type="ARBA" id="ARBA00023209"/>
    </source>
</evidence>
<dbReference type="GO" id="GO:0005975">
    <property type="term" value="P:carbohydrate metabolic process"/>
    <property type="evidence" value="ECO:0007669"/>
    <property type="project" value="InterPro"/>
</dbReference>
<dbReference type="GO" id="GO:0005829">
    <property type="term" value="C:cytosol"/>
    <property type="evidence" value="ECO:0007669"/>
    <property type="project" value="TreeGrafter"/>
</dbReference>
<dbReference type="Gene3D" id="3.40.50.720">
    <property type="entry name" value="NAD(P)-binding Rossmann-like Domain"/>
    <property type="match status" value="1"/>
</dbReference>
<accession>A0A1G1XJG1</accession>
<evidence type="ECO:0000313" key="10">
    <source>
        <dbReference type="EMBL" id="OGY40275.1"/>
    </source>
</evidence>
<evidence type="ECO:0000256" key="3">
    <source>
        <dbReference type="ARBA" id="ARBA00023098"/>
    </source>
</evidence>
<keyword evidence="5" id="KW-1208">Phospholipid metabolism</keyword>
<evidence type="ECO:0000256" key="2">
    <source>
        <dbReference type="ARBA" id="ARBA00023002"/>
    </source>
</evidence>
<dbReference type="GO" id="GO:0046168">
    <property type="term" value="P:glycerol-3-phosphate catabolic process"/>
    <property type="evidence" value="ECO:0007669"/>
    <property type="project" value="InterPro"/>
</dbReference>
<evidence type="ECO:0000256" key="5">
    <source>
        <dbReference type="ARBA" id="ARBA00023264"/>
    </source>
</evidence>
<feature type="binding site" evidence="7">
    <location>
        <begin position="7"/>
        <end position="12"/>
    </location>
    <ligand>
        <name>NAD(+)</name>
        <dbReference type="ChEBI" id="CHEBI:57540"/>
    </ligand>
</feature>
<evidence type="ECO:0000313" key="11">
    <source>
        <dbReference type="Proteomes" id="UP000178570"/>
    </source>
</evidence>